<keyword evidence="3" id="KW-0325">Glycoprotein</keyword>
<evidence type="ECO:0000259" key="4">
    <source>
        <dbReference type="Pfam" id="PF22843"/>
    </source>
</evidence>
<organism evidence="5 6">
    <name type="scientific">Exaiptasia diaphana</name>
    <name type="common">Tropical sea anemone</name>
    <name type="synonym">Aiptasia pulchella</name>
    <dbReference type="NCBI Taxonomy" id="2652724"/>
    <lineage>
        <taxon>Eukaryota</taxon>
        <taxon>Metazoa</taxon>
        <taxon>Cnidaria</taxon>
        <taxon>Anthozoa</taxon>
        <taxon>Hexacorallia</taxon>
        <taxon>Actiniaria</taxon>
        <taxon>Aiptasiidae</taxon>
        <taxon>Exaiptasia</taxon>
    </lineage>
</organism>
<dbReference type="PANTHER" id="PTHR33722">
    <property type="entry name" value="CATION CHANNEL SPERM-ASSOCIATED PROTEIN SUBUNIT DELTA-RELATED"/>
    <property type="match status" value="1"/>
</dbReference>
<dbReference type="GO" id="GO:0048240">
    <property type="term" value="P:sperm capacitation"/>
    <property type="evidence" value="ECO:0007669"/>
    <property type="project" value="TreeGrafter"/>
</dbReference>
<protein>
    <recommendedName>
        <fullName evidence="4">CATSPERE second N-terminal domain-containing protein</fullName>
    </recommendedName>
</protein>
<dbReference type="Pfam" id="PF22843">
    <property type="entry name" value="CATSPERE_NTD2"/>
    <property type="match status" value="1"/>
</dbReference>
<evidence type="ECO:0000313" key="5">
    <source>
        <dbReference type="EnsemblMetazoa" id="XP_028513913.1"/>
    </source>
</evidence>
<dbReference type="EnsemblMetazoa" id="XM_028658112.1">
    <property type="protein sequence ID" value="XP_028513913.1"/>
    <property type="gene ID" value="LOC114574736"/>
</dbReference>
<proteinExistence type="inferred from homology"/>
<reference evidence="5" key="1">
    <citation type="submission" date="2022-11" db="UniProtKB">
        <authorList>
            <consortium name="EnsemblMetazoa"/>
        </authorList>
    </citation>
    <scope>IDENTIFICATION</scope>
</reference>
<dbReference type="InterPro" id="IPR053817">
    <property type="entry name" value="CATSPERE_NTD2"/>
</dbReference>
<dbReference type="AlphaFoldDB" id="A0A913YFX3"/>
<dbReference type="KEGG" id="epa:114574736"/>
<dbReference type="RefSeq" id="XP_028513913.1">
    <property type="nucleotide sequence ID" value="XM_028658112.1"/>
</dbReference>
<dbReference type="GO" id="GO:0036128">
    <property type="term" value="C:CatSper complex"/>
    <property type="evidence" value="ECO:0007669"/>
    <property type="project" value="InterPro"/>
</dbReference>
<evidence type="ECO:0000256" key="3">
    <source>
        <dbReference type="ARBA" id="ARBA00023180"/>
    </source>
</evidence>
<comment type="similarity">
    <text evidence="1">Belongs to the CATSPERD family.</text>
</comment>
<feature type="domain" description="CATSPERE second N-terminal" evidence="4">
    <location>
        <begin position="43"/>
        <end position="107"/>
    </location>
</feature>
<evidence type="ECO:0000313" key="6">
    <source>
        <dbReference type="Proteomes" id="UP000887567"/>
    </source>
</evidence>
<name>A0A913YFX3_EXADI</name>
<dbReference type="GO" id="GO:0097228">
    <property type="term" value="C:sperm principal piece"/>
    <property type="evidence" value="ECO:0007669"/>
    <property type="project" value="TreeGrafter"/>
</dbReference>
<dbReference type="GO" id="GO:0030317">
    <property type="term" value="P:flagellated sperm motility"/>
    <property type="evidence" value="ECO:0007669"/>
    <property type="project" value="TreeGrafter"/>
</dbReference>
<dbReference type="PANTHER" id="PTHR33722:SF1">
    <property type="entry name" value="CATION CHANNEL SPERM-ASSOCIATED AUXILIARY SUBUNIT DELTA"/>
    <property type="match status" value="1"/>
</dbReference>
<dbReference type="GeneID" id="114574736"/>
<evidence type="ECO:0000256" key="2">
    <source>
        <dbReference type="ARBA" id="ARBA00022729"/>
    </source>
</evidence>
<keyword evidence="2" id="KW-0732">Signal</keyword>
<accession>A0A913YFX3</accession>
<dbReference type="InterPro" id="IPR028751">
    <property type="entry name" value="CATSPERD/E"/>
</dbReference>
<evidence type="ECO:0000256" key="1">
    <source>
        <dbReference type="ARBA" id="ARBA00010246"/>
    </source>
</evidence>
<sequence>MAKESWRSKTSLLHCKQAGLHAISPVKNASMVRYINVVHSPFCYEWYLAHHRIITDETTDTFRVWIVDPLHSSSEEENQTAVLPSSFSAQLSTIFNKFGQEPFINLRSGYRSIPSPINTISKGFNSNTSCWEFIMEEPIVDTQLTVWITGKSIAFHDCFIRDKRIQLLLPKYVFDFDDQIQKVRLIGEGQYPRVITVSSSSILPV</sequence>
<dbReference type="Proteomes" id="UP000887567">
    <property type="component" value="Unplaced"/>
</dbReference>
<keyword evidence="6" id="KW-1185">Reference proteome</keyword>